<dbReference type="InterPro" id="IPR005846">
    <property type="entry name" value="A-D-PHexomutase_a/b/a-III"/>
</dbReference>
<dbReference type="SUPFAM" id="SSF55957">
    <property type="entry name" value="Phosphoglucomutase, C-terminal domain"/>
    <property type="match status" value="1"/>
</dbReference>
<evidence type="ECO:0000313" key="20">
    <source>
        <dbReference type="EMBL" id="MDN4605934.1"/>
    </source>
</evidence>
<comment type="pathway">
    <text evidence="4">Lipid metabolism.</text>
</comment>
<dbReference type="EMBL" id="JAROCC010000001">
    <property type="protein sequence ID" value="MDN4605934.1"/>
    <property type="molecule type" value="Genomic_DNA"/>
</dbReference>
<dbReference type="Gene3D" id="3.30.310.50">
    <property type="entry name" value="Alpha-D-phosphohexomutase, C-terminal domain"/>
    <property type="match status" value="1"/>
</dbReference>
<evidence type="ECO:0000259" key="18">
    <source>
        <dbReference type="Pfam" id="PF02879"/>
    </source>
</evidence>
<dbReference type="CDD" id="cd05799">
    <property type="entry name" value="PGM2"/>
    <property type="match status" value="1"/>
</dbReference>
<gene>
    <name evidence="20" type="ORF">P5G49_00400</name>
</gene>
<evidence type="ECO:0000256" key="6">
    <source>
        <dbReference type="ARBA" id="ARBA00012728"/>
    </source>
</evidence>
<dbReference type="InterPro" id="IPR016066">
    <property type="entry name" value="A-D-PHexomutase_CS"/>
</dbReference>
<proteinExistence type="inferred from homology"/>
<organism evidence="20 21">
    <name type="scientific">Sporosarcina highlanderae</name>
    <dbReference type="NCBI Taxonomy" id="3035916"/>
    <lineage>
        <taxon>Bacteria</taxon>
        <taxon>Bacillati</taxon>
        <taxon>Bacillota</taxon>
        <taxon>Bacilli</taxon>
        <taxon>Bacillales</taxon>
        <taxon>Caryophanaceae</taxon>
        <taxon>Sporosarcina</taxon>
    </lineage>
</organism>
<dbReference type="EC" id="5.4.2.2" evidence="6"/>
<evidence type="ECO:0000259" key="19">
    <source>
        <dbReference type="Pfam" id="PF02880"/>
    </source>
</evidence>
<dbReference type="InterPro" id="IPR005841">
    <property type="entry name" value="Alpha-D-phosphohexomutase_SF"/>
</dbReference>
<dbReference type="Gene3D" id="3.40.120.10">
    <property type="entry name" value="Alpha-D-Glucose-1,6-Bisphosphate, subunit A, domain 3"/>
    <property type="match status" value="3"/>
</dbReference>
<dbReference type="PANTHER" id="PTHR45745">
    <property type="entry name" value="PHOSPHOMANNOMUTASE 45A"/>
    <property type="match status" value="1"/>
</dbReference>
<accession>A0ABT8JLA6</accession>
<keyword evidence="10 15" id="KW-0460">Magnesium</keyword>
<evidence type="ECO:0000256" key="7">
    <source>
        <dbReference type="ARBA" id="ARBA00022526"/>
    </source>
</evidence>
<evidence type="ECO:0000256" key="12">
    <source>
        <dbReference type="ARBA" id="ARBA00039995"/>
    </source>
</evidence>
<dbReference type="RefSeq" id="WP_301241455.1">
    <property type="nucleotide sequence ID" value="NZ_JAROCC010000001.1"/>
</dbReference>
<evidence type="ECO:0000256" key="3">
    <source>
        <dbReference type="ARBA" id="ARBA00005164"/>
    </source>
</evidence>
<dbReference type="InterPro" id="IPR005844">
    <property type="entry name" value="A-D-PHexomutase_a/b/a-I"/>
</dbReference>
<dbReference type="InterPro" id="IPR005845">
    <property type="entry name" value="A-D-PHexomutase_a/b/a-II"/>
</dbReference>
<evidence type="ECO:0000256" key="8">
    <source>
        <dbReference type="ARBA" id="ARBA00022553"/>
    </source>
</evidence>
<evidence type="ECO:0000256" key="14">
    <source>
        <dbReference type="ARBA" id="ARBA00041467"/>
    </source>
</evidence>
<keyword evidence="7" id="KW-0313">Glucose metabolism</keyword>
<sequence>MQWKQKLDQWLKHLPEGDPLKIELNSNLSNEKLMEDCFYKDLEFGTGGMRGIIGPGTNRINIYTVRKVAFGLSRYIEEKGKEAMVRGIAIAYDSRHMSKEFALEVAKVVGGDGIQVYLYEDLRPTPLLSFAVRYLNAFAGVMITASHNPSEYNGLKVYGEDGAQLPPEDADVVVECMQQVVSELLVEVADEKQLVADGLLTYIGENVDRAYLNALGSIRLDEGAEKDNLAIVFTALHGTGTEPARQAFSKFGFTDVTFVEEQCVPDRNFSTVESPNPEETAAFELAIEYGEKNDADLLLATDPDADRLGVAVKDGRGEYVLLTGNQIGALMIKYLLERKEMDGSLPPDGVVMKTIVTTELAREIAGSYGVETLDTLTGFKFIAEKIQQFKESKEKSFLFGFEESYGFLIGDFVRDKDAIQAAVFIAEAAGYYKALGKSLYDVLNELFEEFGYFKEVTRSVTLEGKDGAERIGRIIGSFREDIPSEFDGVRVVEVEDYLNGETTRLATGMKSVIDLPKADVLKYWLEDGSWICVRPSGTEPKIKFYFAVKGENEEDVSLKLEGLQDVVLLGVMS</sequence>
<dbReference type="SUPFAM" id="SSF53738">
    <property type="entry name" value="Phosphoglucomutase, first 3 domains"/>
    <property type="match status" value="3"/>
</dbReference>
<evidence type="ECO:0000256" key="13">
    <source>
        <dbReference type="ARBA" id="ARBA00041398"/>
    </source>
</evidence>
<protein>
    <recommendedName>
        <fullName evidence="12">Phosphoglucomutase</fullName>
        <ecNumber evidence="6">5.4.2.2</ecNumber>
    </recommendedName>
    <alternativeName>
        <fullName evidence="14">Alpha-phosphoglucomutase</fullName>
    </alternativeName>
    <alternativeName>
        <fullName evidence="13">Glucose phosphomutase</fullName>
    </alternativeName>
</protein>
<dbReference type="Pfam" id="PF02879">
    <property type="entry name" value="PGM_PMM_II"/>
    <property type="match status" value="1"/>
</dbReference>
<dbReference type="Pfam" id="PF00408">
    <property type="entry name" value="PGM_PMM_IV"/>
    <property type="match status" value="1"/>
</dbReference>
<evidence type="ECO:0000259" key="17">
    <source>
        <dbReference type="Pfam" id="PF02878"/>
    </source>
</evidence>
<feature type="domain" description="Alpha-D-phosphohexomutase alpha/beta/alpha" evidence="18">
    <location>
        <begin position="220"/>
        <end position="315"/>
    </location>
</feature>
<keyword evidence="21" id="KW-1185">Reference proteome</keyword>
<dbReference type="InterPro" id="IPR005843">
    <property type="entry name" value="A-D-PHexomutase_C"/>
</dbReference>
<evidence type="ECO:0000256" key="15">
    <source>
        <dbReference type="RuleBase" id="RU004326"/>
    </source>
</evidence>
<dbReference type="InterPro" id="IPR016055">
    <property type="entry name" value="A-D-PHexomutase_a/b/a-I/II/III"/>
</dbReference>
<comment type="catalytic activity">
    <reaction evidence="1">
        <text>alpha-D-glucose 1-phosphate = alpha-D-glucose 6-phosphate</text>
        <dbReference type="Rhea" id="RHEA:23536"/>
        <dbReference type="ChEBI" id="CHEBI:58225"/>
        <dbReference type="ChEBI" id="CHEBI:58601"/>
        <dbReference type="EC" id="5.4.2.2"/>
    </reaction>
</comment>
<evidence type="ECO:0000256" key="2">
    <source>
        <dbReference type="ARBA" id="ARBA00001946"/>
    </source>
</evidence>
<keyword evidence="7" id="KW-0119">Carbohydrate metabolism</keyword>
<evidence type="ECO:0000256" key="10">
    <source>
        <dbReference type="ARBA" id="ARBA00022842"/>
    </source>
</evidence>
<comment type="caution">
    <text evidence="20">The sequence shown here is derived from an EMBL/GenBank/DDBJ whole genome shotgun (WGS) entry which is preliminary data.</text>
</comment>
<evidence type="ECO:0000313" key="21">
    <source>
        <dbReference type="Proteomes" id="UP001175097"/>
    </source>
</evidence>
<evidence type="ECO:0000259" key="16">
    <source>
        <dbReference type="Pfam" id="PF00408"/>
    </source>
</evidence>
<comment type="similarity">
    <text evidence="5 15">Belongs to the phosphohexose mutase family.</text>
</comment>
<name>A0ABT8JLA6_9BACL</name>
<evidence type="ECO:0000256" key="1">
    <source>
        <dbReference type="ARBA" id="ARBA00000443"/>
    </source>
</evidence>
<dbReference type="PROSITE" id="PS00710">
    <property type="entry name" value="PGM_PMM"/>
    <property type="match status" value="1"/>
</dbReference>
<dbReference type="InterPro" id="IPR036900">
    <property type="entry name" value="A-D-PHexomutase_C_sf"/>
</dbReference>
<comment type="pathway">
    <text evidence="3">Glycolipid metabolism; diglucosyl-diacylglycerol biosynthesis.</text>
</comment>
<dbReference type="Pfam" id="PF02880">
    <property type="entry name" value="PGM_PMM_III"/>
    <property type="match status" value="1"/>
</dbReference>
<comment type="cofactor">
    <cofactor evidence="2">
        <name>Mg(2+)</name>
        <dbReference type="ChEBI" id="CHEBI:18420"/>
    </cofactor>
</comment>
<evidence type="ECO:0000256" key="4">
    <source>
        <dbReference type="ARBA" id="ARBA00005189"/>
    </source>
</evidence>
<evidence type="ECO:0000256" key="11">
    <source>
        <dbReference type="ARBA" id="ARBA00023235"/>
    </source>
</evidence>
<reference evidence="20" key="1">
    <citation type="submission" date="2023-03" db="EMBL/GenBank/DDBJ databases">
        <title>MT1 and MT2 Draft Genomes of Novel Species.</title>
        <authorList>
            <person name="Venkateswaran K."/>
        </authorList>
    </citation>
    <scope>NUCLEOTIDE SEQUENCE</scope>
    <source>
        <strain evidence="20">F6_3S_P_2</strain>
    </source>
</reference>
<dbReference type="PANTHER" id="PTHR45745:SF1">
    <property type="entry name" value="PHOSPHOGLUCOMUTASE 2B-RELATED"/>
    <property type="match status" value="1"/>
</dbReference>
<dbReference type="PRINTS" id="PR00509">
    <property type="entry name" value="PGMPMM"/>
</dbReference>
<feature type="domain" description="Alpha-D-phosphohexomutase C-terminal" evidence="16">
    <location>
        <begin position="511"/>
        <end position="549"/>
    </location>
</feature>
<evidence type="ECO:0000256" key="5">
    <source>
        <dbReference type="ARBA" id="ARBA00010231"/>
    </source>
</evidence>
<dbReference type="Pfam" id="PF02878">
    <property type="entry name" value="PGM_PMM_I"/>
    <property type="match status" value="1"/>
</dbReference>
<evidence type="ECO:0000256" key="9">
    <source>
        <dbReference type="ARBA" id="ARBA00022723"/>
    </source>
</evidence>
<keyword evidence="11" id="KW-0413">Isomerase</keyword>
<feature type="domain" description="Alpha-D-phosphohexomutase alpha/beta/alpha" evidence="17">
    <location>
        <begin position="43"/>
        <end position="179"/>
    </location>
</feature>
<feature type="domain" description="Alpha-D-phosphohexomutase alpha/beta/alpha" evidence="19">
    <location>
        <begin position="323"/>
        <end position="450"/>
    </location>
</feature>
<dbReference type="Proteomes" id="UP001175097">
    <property type="component" value="Unassembled WGS sequence"/>
</dbReference>
<keyword evidence="9 15" id="KW-0479">Metal-binding</keyword>
<keyword evidence="8" id="KW-0597">Phosphoprotein</keyword>